<reference evidence="2" key="1">
    <citation type="journal article" date="2022" name="bioRxiv">
        <title>Sequencing and chromosome-scale assembly of the giantPleurodeles waltlgenome.</title>
        <authorList>
            <person name="Brown T."/>
            <person name="Elewa A."/>
            <person name="Iarovenko S."/>
            <person name="Subramanian E."/>
            <person name="Araus A.J."/>
            <person name="Petzold A."/>
            <person name="Susuki M."/>
            <person name="Suzuki K.-i.T."/>
            <person name="Hayashi T."/>
            <person name="Toyoda A."/>
            <person name="Oliveira C."/>
            <person name="Osipova E."/>
            <person name="Leigh N.D."/>
            <person name="Simon A."/>
            <person name="Yun M.H."/>
        </authorList>
    </citation>
    <scope>NUCLEOTIDE SEQUENCE</scope>
    <source>
        <strain evidence="2">20211129_DDA</strain>
        <tissue evidence="2">Liver</tissue>
    </source>
</reference>
<evidence type="ECO:0000256" key="1">
    <source>
        <dbReference type="SAM" id="MobiDB-lite"/>
    </source>
</evidence>
<sequence length="68" mass="7406">MDEGAPGALSDWRQGDGASRVNEQRSEYDRTPVGCPLIRTWPTWSLPMESEPDGLALVPRLSGSEGGY</sequence>
<comment type="caution">
    <text evidence="2">The sequence shown here is derived from an EMBL/GenBank/DDBJ whole genome shotgun (WGS) entry which is preliminary data.</text>
</comment>
<accession>A0AAV7SRU4</accession>
<evidence type="ECO:0000313" key="2">
    <source>
        <dbReference type="EMBL" id="KAJ1166706.1"/>
    </source>
</evidence>
<gene>
    <name evidence="2" type="ORF">NDU88_007103</name>
</gene>
<protein>
    <submittedName>
        <fullName evidence="2">Uncharacterized protein</fullName>
    </submittedName>
</protein>
<dbReference type="Proteomes" id="UP001066276">
    <property type="component" value="Chromosome 4_2"/>
</dbReference>
<evidence type="ECO:0000313" key="3">
    <source>
        <dbReference type="Proteomes" id="UP001066276"/>
    </source>
</evidence>
<keyword evidence="3" id="KW-1185">Reference proteome</keyword>
<dbReference type="EMBL" id="JANPWB010000008">
    <property type="protein sequence ID" value="KAJ1166706.1"/>
    <property type="molecule type" value="Genomic_DNA"/>
</dbReference>
<organism evidence="2 3">
    <name type="scientific">Pleurodeles waltl</name>
    <name type="common">Iberian ribbed newt</name>
    <dbReference type="NCBI Taxonomy" id="8319"/>
    <lineage>
        <taxon>Eukaryota</taxon>
        <taxon>Metazoa</taxon>
        <taxon>Chordata</taxon>
        <taxon>Craniata</taxon>
        <taxon>Vertebrata</taxon>
        <taxon>Euteleostomi</taxon>
        <taxon>Amphibia</taxon>
        <taxon>Batrachia</taxon>
        <taxon>Caudata</taxon>
        <taxon>Salamandroidea</taxon>
        <taxon>Salamandridae</taxon>
        <taxon>Pleurodelinae</taxon>
        <taxon>Pleurodeles</taxon>
    </lineage>
</organism>
<name>A0AAV7SRU4_PLEWA</name>
<feature type="region of interest" description="Disordered" evidence="1">
    <location>
        <begin position="48"/>
        <end position="68"/>
    </location>
</feature>
<dbReference type="AlphaFoldDB" id="A0AAV7SRU4"/>
<feature type="region of interest" description="Disordered" evidence="1">
    <location>
        <begin position="1"/>
        <end position="32"/>
    </location>
</feature>
<proteinExistence type="predicted"/>